<dbReference type="SUPFAM" id="SSF54928">
    <property type="entry name" value="RNA-binding domain, RBD"/>
    <property type="match status" value="1"/>
</dbReference>
<dbReference type="Proteomes" id="UP000193648">
    <property type="component" value="Unassembled WGS sequence"/>
</dbReference>
<evidence type="ECO:0000313" key="5">
    <source>
        <dbReference type="Proteomes" id="UP000193648"/>
    </source>
</evidence>
<feature type="domain" description="RRM" evidence="3">
    <location>
        <begin position="1"/>
        <end position="94"/>
    </location>
</feature>
<sequence length="152" mass="17748">MIRNIPNKYTQQMLLECINETHFGKFDFLYLRMDFKSKCNVGYAFINFINTDVIPSFVEQYVGKKWSRFNSDKICSLSYAVIQGRKALIEKFRNSCVMNEEPHYRPKLYYTSGANRGLEEPFPEPTAHRNAAHRPLRRRSSGCRKGAATFFA</sequence>
<comment type="caution">
    <text evidence="4">The sequence shown here is derived from an EMBL/GenBank/DDBJ whole genome shotgun (WGS) entry which is preliminary data.</text>
</comment>
<dbReference type="RefSeq" id="XP_021877958.1">
    <property type="nucleotide sequence ID" value="XM_022027331.1"/>
</dbReference>
<dbReference type="InterPro" id="IPR007201">
    <property type="entry name" value="Mei2-like_Rrm_C"/>
</dbReference>
<keyword evidence="5" id="KW-1185">Reference proteome</keyword>
<evidence type="ECO:0000256" key="1">
    <source>
        <dbReference type="ARBA" id="ARBA00022884"/>
    </source>
</evidence>
<dbReference type="PROSITE" id="PS50102">
    <property type="entry name" value="RRM"/>
    <property type="match status" value="1"/>
</dbReference>
<evidence type="ECO:0000313" key="4">
    <source>
        <dbReference type="EMBL" id="ORZ07295.1"/>
    </source>
</evidence>
<dbReference type="PANTHER" id="PTHR23189">
    <property type="entry name" value="RNA RECOGNITION MOTIF-CONTAINING"/>
    <property type="match status" value="1"/>
</dbReference>
<dbReference type="InterPro" id="IPR000504">
    <property type="entry name" value="RRM_dom"/>
</dbReference>
<dbReference type="GeneID" id="33569174"/>
<keyword evidence="1 2" id="KW-0694">RNA-binding</keyword>
<name>A0A1Y2GCZ6_9FUNG</name>
<dbReference type="InParanoid" id="A0A1Y2GCZ6"/>
<evidence type="ECO:0000256" key="2">
    <source>
        <dbReference type="PROSITE-ProRule" id="PRU00176"/>
    </source>
</evidence>
<dbReference type="OrthoDB" id="417481at2759"/>
<protein>
    <submittedName>
        <fullName evidence="4">RNA recognition motif 2-domain-containing protein</fullName>
    </submittedName>
</protein>
<dbReference type="InterPro" id="IPR035979">
    <property type="entry name" value="RBD_domain_sf"/>
</dbReference>
<evidence type="ECO:0000259" key="3">
    <source>
        <dbReference type="PROSITE" id="PS50102"/>
    </source>
</evidence>
<accession>A0A1Y2GCZ6</accession>
<dbReference type="AlphaFoldDB" id="A0A1Y2GCZ6"/>
<dbReference type="EMBL" id="MCFF01000042">
    <property type="protein sequence ID" value="ORZ07295.1"/>
    <property type="molecule type" value="Genomic_DNA"/>
</dbReference>
<organism evidence="4 5">
    <name type="scientific">Lobosporangium transversale</name>
    <dbReference type="NCBI Taxonomy" id="64571"/>
    <lineage>
        <taxon>Eukaryota</taxon>
        <taxon>Fungi</taxon>
        <taxon>Fungi incertae sedis</taxon>
        <taxon>Mucoromycota</taxon>
        <taxon>Mortierellomycotina</taxon>
        <taxon>Mortierellomycetes</taxon>
        <taxon>Mortierellales</taxon>
        <taxon>Mortierellaceae</taxon>
        <taxon>Lobosporangium</taxon>
    </lineage>
</organism>
<dbReference type="Pfam" id="PF04059">
    <property type="entry name" value="RRM_2"/>
    <property type="match status" value="1"/>
</dbReference>
<gene>
    <name evidence="4" type="ORF">BCR41DRAFT_381878</name>
</gene>
<reference evidence="4 5" key="1">
    <citation type="submission" date="2016-07" db="EMBL/GenBank/DDBJ databases">
        <title>Pervasive Adenine N6-methylation of Active Genes in Fungi.</title>
        <authorList>
            <consortium name="DOE Joint Genome Institute"/>
            <person name="Mondo S.J."/>
            <person name="Dannebaum R.O."/>
            <person name="Kuo R.C."/>
            <person name="Labutti K."/>
            <person name="Haridas S."/>
            <person name="Kuo A."/>
            <person name="Salamov A."/>
            <person name="Ahrendt S.R."/>
            <person name="Lipzen A."/>
            <person name="Sullivan W."/>
            <person name="Andreopoulos W.B."/>
            <person name="Clum A."/>
            <person name="Lindquist E."/>
            <person name="Daum C."/>
            <person name="Ramamoorthy G.K."/>
            <person name="Gryganskyi A."/>
            <person name="Culley D."/>
            <person name="Magnuson J.K."/>
            <person name="James T.Y."/>
            <person name="O'Malley M.A."/>
            <person name="Stajich J.E."/>
            <person name="Spatafora J.W."/>
            <person name="Visel A."/>
            <person name="Grigoriev I.V."/>
        </authorList>
    </citation>
    <scope>NUCLEOTIDE SEQUENCE [LARGE SCALE GENOMIC DNA]</scope>
    <source>
        <strain evidence="4 5">NRRL 3116</strain>
    </source>
</reference>
<dbReference type="GO" id="GO:0003723">
    <property type="term" value="F:RNA binding"/>
    <property type="evidence" value="ECO:0007669"/>
    <property type="project" value="UniProtKB-UniRule"/>
</dbReference>
<dbReference type="STRING" id="64571.A0A1Y2GCZ6"/>
<proteinExistence type="predicted"/>